<sequence>MADPEKLFADPEKLFKVDVVTPNGMIYSHRGSIVDVRAIDGERSIMYNHVPLLTPLVISEVKVKRSREMDSRIDHIAISGGYIEFSNNVATIIADSAERARNIDISRAQAAKERAEKRLKEAREKHDERTLERAEVALRRAMNRISVYNTKGH</sequence>
<dbReference type="EMBL" id="CP012381">
    <property type="protein sequence ID" value="ALI52860.1"/>
    <property type="molecule type" value="Genomic_DNA"/>
</dbReference>
<comment type="subcellular location">
    <subcellularLocation>
        <location evidence="2 12">Cell membrane</location>
        <topology evidence="2 12">Peripheral membrane protein</topology>
    </subcellularLocation>
</comment>
<dbReference type="SUPFAM" id="SSF46604">
    <property type="entry name" value="Epsilon subunit of F1F0-ATP synthase C-terminal domain"/>
    <property type="match status" value="1"/>
</dbReference>
<dbReference type="InterPro" id="IPR001469">
    <property type="entry name" value="ATP_synth_F1_dsu/esu"/>
</dbReference>
<evidence type="ECO:0000256" key="9">
    <source>
        <dbReference type="ARBA" id="ARBA00023310"/>
    </source>
</evidence>
<dbReference type="Gene3D" id="2.60.15.10">
    <property type="entry name" value="F0F1 ATP synthase delta/epsilon subunit, N-terminal"/>
    <property type="match status" value="1"/>
</dbReference>
<evidence type="ECO:0000256" key="11">
    <source>
        <dbReference type="ARBA" id="ARBA00031795"/>
    </source>
</evidence>
<keyword evidence="5 12" id="KW-0813">Transport</keyword>
<keyword evidence="12" id="KW-1003">Cell membrane</keyword>
<dbReference type="GO" id="GO:0005524">
    <property type="term" value="F:ATP binding"/>
    <property type="evidence" value="ECO:0007669"/>
    <property type="project" value="UniProtKB-UniRule"/>
</dbReference>
<evidence type="ECO:0000256" key="6">
    <source>
        <dbReference type="ARBA" id="ARBA00023065"/>
    </source>
</evidence>
<dbReference type="InterPro" id="IPR020547">
    <property type="entry name" value="ATP_synth_F1_esu_C"/>
</dbReference>
<evidence type="ECO:0000313" key="18">
    <source>
        <dbReference type="EMBL" id="NRN91345.1"/>
    </source>
</evidence>
<evidence type="ECO:0000256" key="1">
    <source>
        <dbReference type="ARBA" id="ARBA00003543"/>
    </source>
</evidence>
<evidence type="ECO:0000256" key="2">
    <source>
        <dbReference type="ARBA" id="ARBA00004202"/>
    </source>
</evidence>
<comment type="subunit">
    <text evidence="12 13">F-type ATPases have 2 components, CF(1) - the catalytic core - and CF(0) - the membrane proton channel. CF(1) has five subunits: alpha(3), beta(3), gamma(1), delta(1), epsilon(1). CF(0) has three main subunits: a, b and c.</text>
</comment>
<evidence type="ECO:0000256" key="14">
    <source>
        <dbReference type="SAM" id="Coils"/>
    </source>
</evidence>
<dbReference type="GO" id="GO:0005886">
    <property type="term" value="C:plasma membrane"/>
    <property type="evidence" value="ECO:0007669"/>
    <property type="project" value="UniProtKB-SubCell"/>
</dbReference>
<dbReference type="Pfam" id="PF02823">
    <property type="entry name" value="ATP-synt_DE_N"/>
    <property type="match status" value="1"/>
</dbReference>
<gene>
    <name evidence="12" type="primary">atpC</name>
    <name evidence="17" type="ORF">ALV80_07230</name>
    <name evidence="18" type="ORF">IMAU50013_00878</name>
</gene>
<comment type="similarity">
    <text evidence="3 12 13">Belongs to the ATPase epsilon chain family.</text>
</comment>
<evidence type="ECO:0000256" key="7">
    <source>
        <dbReference type="ARBA" id="ARBA00023136"/>
    </source>
</evidence>
<keyword evidence="7 12" id="KW-0472">Membrane</keyword>
<evidence type="ECO:0000313" key="17">
    <source>
        <dbReference type="EMBL" id="ALI52860.1"/>
    </source>
</evidence>
<evidence type="ECO:0000256" key="10">
    <source>
        <dbReference type="ARBA" id="ARBA00030215"/>
    </source>
</evidence>
<evidence type="ECO:0000259" key="16">
    <source>
        <dbReference type="Pfam" id="PF02823"/>
    </source>
</evidence>
<keyword evidence="12" id="KW-0375">Hydrogen ion transport</keyword>
<dbReference type="HAMAP" id="MF_00530">
    <property type="entry name" value="ATP_synth_epsil_bac"/>
    <property type="match status" value="1"/>
</dbReference>
<evidence type="ECO:0000256" key="13">
    <source>
        <dbReference type="RuleBase" id="RU003656"/>
    </source>
</evidence>
<evidence type="ECO:0000256" key="5">
    <source>
        <dbReference type="ARBA" id="ARBA00022448"/>
    </source>
</evidence>
<dbReference type="NCBIfam" id="TIGR01216">
    <property type="entry name" value="ATP_synt_epsi"/>
    <property type="match status" value="1"/>
</dbReference>
<feature type="domain" description="ATP synthase F1 complex delta/epsilon subunit N-terminal" evidence="16">
    <location>
        <begin position="15"/>
        <end position="97"/>
    </location>
</feature>
<dbReference type="GO" id="GO:0046933">
    <property type="term" value="F:proton-transporting ATP synthase activity, rotational mechanism"/>
    <property type="evidence" value="ECO:0007669"/>
    <property type="project" value="UniProtKB-UniRule"/>
</dbReference>
<keyword evidence="9 12" id="KW-0066">ATP synthesis</keyword>
<dbReference type="Proteomes" id="UP000601587">
    <property type="component" value="Unassembled WGS sequence"/>
</dbReference>
<dbReference type="Proteomes" id="UP000063930">
    <property type="component" value="Chromosome"/>
</dbReference>
<evidence type="ECO:0000256" key="8">
    <source>
        <dbReference type="ARBA" id="ARBA00023196"/>
    </source>
</evidence>
<evidence type="ECO:0000313" key="20">
    <source>
        <dbReference type="Proteomes" id="UP000601587"/>
    </source>
</evidence>
<dbReference type="CDD" id="cd12152">
    <property type="entry name" value="F1-ATPase_delta"/>
    <property type="match status" value="1"/>
</dbReference>
<evidence type="ECO:0000256" key="12">
    <source>
        <dbReference type="HAMAP-Rule" id="MF_00530"/>
    </source>
</evidence>
<organism evidence="18 20">
    <name type="scientific">Lactobacillus helveticus</name>
    <name type="common">Lactobacillus suntoryeus</name>
    <dbReference type="NCBI Taxonomy" id="1587"/>
    <lineage>
        <taxon>Bacteria</taxon>
        <taxon>Bacillati</taxon>
        <taxon>Bacillota</taxon>
        <taxon>Bacilli</taxon>
        <taxon>Lactobacillales</taxon>
        <taxon>Lactobacillaceae</taxon>
        <taxon>Lactobacillus</taxon>
    </lineage>
</organism>
<dbReference type="PANTHER" id="PTHR13822:SF10">
    <property type="entry name" value="ATP SYNTHASE EPSILON CHAIN, CHLOROPLASTIC"/>
    <property type="match status" value="1"/>
</dbReference>
<keyword evidence="14" id="KW-0175">Coiled coil</keyword>
<name>A0A9Q5C5J2_LACHE</name>
<dbReference type="InterPro" id="IPR036771">
    <property type="entry name" value="ATPsynth_dsu/esu_N"/>
</dbReference>
<dbReference type="Pfam" id="PF00401">
    <property type="entry name" value="ATP-synt_DE"/>
    <property type="match status" value="1"/>
</dbReference>
<evidence type="ECO:0000313" key="19">
    <source>
        <dbReference type="Proteomes" id="UP000063930"/>
    </source>
</evidence>
<dbReference type="PANTHER" id="PTHR13822">
    <property type="entry name" value="ATP SYNTHASE DELTA/EPSILON CHAIN"/>
    <property type="match status" value="1"/>
</dbReference>
<evidence type="ECO:0000259" key="15">
    <source>
        <dbReference type="Pfam" id="PF00401"/>
    </source>
</evidence>
<reference evidence="17 19" key="1">
    <citation type="submission" date="2015-08" db="EMBL/GenBank/DDBJ databases">
        <title>Complete genome sequence of Lactobacillus helveticus CAUH18, a probiotic strain originated from koumiss.</title>
        <authorList>
            <person name="Yang Y."/>
            <person name="Hao Y."/>
        </authorList>
    </citation>
    <scope>NUCLEOTIDE SEQUENCE [LARGE SCALE GENOMIC DNA]</scope>
    <source>
        <strain evidence="17 19">CAUH18</strain>
    </source>
</reference>
<protein>
    <recommendedName>
        <fullName evidence="4 12">ATP synthase epsilon chain</fullName>
    </recommendedName>
    <alternativeName>
        <fullName evidence="11 12">ATP synthase F1 sector epsilon subunit</fullName>
    </alternativeName>
    <alternativeName>
        <fullName evidence="10 12">F-ATPase epsilon subunit</fullName>
    </alternativeName>
</protein>
<keyword evidence="6 12" id="KW-0406">Ion transport</keyword>
<feature type="coiled-coil region" evidence="14">
    <location>
        <begin position="105"/>
        <end position="151"/>
    </location>
</feature>
<reference evidence="18" key="2">
    <citation type="submission" date="2019-09" db="EMBL/GenBank/DDBJ databases">
        <title>Comparative genomic analysis of Lactobacillus helveticus.</title>
        <authorList>
            <person name="Zhang H."/>
            <person name="Chen Y."/>
            <person name="Zhong Z."/>
        </authorList>
    </citation>
    <scope>NUCLEOTIDE SEQUENCE</scope>
    <source>
        <strain evidence="18">IMAU50013</strain>
    </source>
</reference>
<evidence type="ECO:0000256" key="3">
    <source>
        <dbReference type="ARBA" id="ARBA00005712"/>
    </source>
</evidence>
<dbReference type="Gene3D" id="1.20.5.440">
    <property type="entry name" value="ATP synthase delta/epsilon subunit, C-terminal domain"/>
    <property type="match status" value="1"/>
</dbReference>
<dbReference type="InterPro" id="IPR020546">
    <property type="entry name" value="ATP_synth_F1_dsu/esu_N"/>
</dbReference>
<dbReference type="NCBIfam" id="NF001846">
    <property type="entry name" value="PRK00571.1-3"/>
    <property type="match status" value="1"/>
</dbReference>
<accession>A0A9Q5C5J2</accession>
<dbReference type="AlphaFoldDB" id="A0A9Q5C5J2"/>
<feature type="domain" description="ATP synthase epsilon subunit C-terminal" evidence="15">
    <location>
        <begin position="102"/>
        <end position="147"/>
    </location>
</feature>
<proteinExistence type="inferred from homology"/>
<dbReference type="RefSeq" id="WP_014563869.1">
    <property type="nucleotide sequence ID" value="NZ_CP012381.1"/>
</dbReference>
<keyword evidence="8 12" id="KW-0139">CF(1)</keyword>
<comment type="function">
    <text evidence="1 12">Produces ATP from ADP in the presence of a proton gradient across the membrane.</text>
</comment>
<dbReference type="EMBL" id="WCGB01000013">
    <property type="protein sequence ID" value="NRN91345.1"/>
    <property type="molecule type" value="Genomic_DNA"/>
</dbReference>
<evidence type="ECO:0000256" key="4">
    <source>
        <dbReference type="ARBA" id="ARBA00014480"/>
    </source>
</evidence>
<dbReference type="InterPro" id="IPR036794">
    <property type="entry name" value="ATP_F1_dsu/esu_C_sf"/>
</dbReference>
<dbReference type="GO" id="GO:0045259">
    <property type="term" value="C:proton-transporting ATP synthase complex"/>
    <property type="evidence" value="ECO:0007669"/>
    <property type="project" value="UniProtKB-KW"/>
</dbReference>
<dbReference type="SUPFAM" id="SSF51344">
    <property type="entry name" value="Epsilon subunit of F1F0-ATP synthase N-terminal domain"/>
    <property type="match status" value="1"/>
</dbReference>